<dbReference type="EMBL" id="SPDV01000009">
    <property type="protein sequence ID" value="TFI59092.1"/>
    <property type="molecule type" value="Genomic_DNA"/>
</dbReference>
<dbReference type="AlphaFoldDB" id="A0A4Y8ZUV4"/>
<evidence type="ECO:0000256" key="1">
    <source>
        <dbReference type="SAM" id="Coils"/>
    </source>
</evidence>
<dbReference type="RefSeq" id="WP_135084785.1">
    <property type="nucleotide sequence ID" value="NZ_SPDV01000009.1"/>
</dbReference>
<sequence length="692" mass="77098">MIEVDPELIAFLREEADRCRDDTLQDERETAIDRYNGRPYGDEEEGRSQVVARDTAETCDYMTISILRTIVSGDRVVEFVHRDTDAARRATETLMHLLMDAQDGYRLLHDWLKAGLLEKNAVAMTWGEPQPPRRIERIVPEPLLGEIAPIEAEETGTSDALGHPLWRVVMLAPQPPRFRDAAVPNEEFYCSPDARTIDEAVLKGRRVRRSVGDLVAAGFDAEALEAVCDDAFDTPLGAARDEDRWNGADARTGPSRTIWWHEDYVKFDADGDGVAETLYVQRSADFKVFAIEALEDPDDHPFEDWCPVPMPHRRIGQSLADKVMDIERIRTVLLRQSLDGIYLANNPSTYVHEDSIGENTIEDLLSVRPGRLVRWRGAVPPVERSGHFDPGAGFTMIEMMNGERESRTGITRLNQGLDAEALNRTATGTALMQAQGQQMEEYLARNFANALARLFTRKARLLKRYGRPIAVPIDGRYVEVNPAEWPDDMVARARVGLGSGRKEQRLAYRRELIGYQSEALRAGLDIVDAKGFYESARGLIGDMGLGDAGAFFRDPAQPQIDPSTGQPVQKPPKPDPALVRLEAEMALRRQELQLRAEEAQAALALKRAEAAERASIARDEAAARHRLDAEAAAARREAEQARARFEAELAEIKTAQEYSLEQRKLELAAHAGGPSEGPPDLADNRPGGDLSE</sequence>
<evidence type="ECO:0000313" key="3">
    <source>
        <dbReference type="EMBL" id="TFI59092.1"/>
    </source>
</evidence>
<gene>
    <name evidence="3" type="ORF">E2493_06080</name>
</gene>
<protein>
    <recommendedName>
        <fullName evidence="5">Portal protein</fullName>
    </recommendedName>
</protein>
<dbReference type="Proteomes" id="UP000298213">
    <property type="component" value="Unassembled WGS sequence"/>
</dbReference>
<accession>A0A4Y8ZUV4</accession>
<comment type="caution">
    <text evidence="3">The sequence shown here is derived from an EMBL/GenBank/DDBJ whole genome shotgun (WGS) entry which is preliminary data.</text>
</comment>
<evidence type="ECO:0000313" key="4">
    <source>
        <dbReference type="Proteomes" id="UP000298213"/>
    </source>
</evidence>
<name>A0A4Y8ZUV4_9SPHN</name>
<feature type="region of interest" description="Disordered" evidence="2">
    <location>
        <begin position="664"/>
        <end position="692"/>
    </location>
</feature>
<dbReference type="OrthoDB" id="5464900at2"/>
<evidence type="ECO:0008006" key="5">
    <source>
        <dbReference type="Google" id="ProtNLM"/>
    </source>
</evidence>
<keyword evidence="4" id="KW-1185">Reference proteome</keyword>
<keyword evidence="1" id="KW-0175">Coiled coil</keyword>
<organism evidence="3 4">
    <name type="scientific">Sphingomonas parva</name>
    <dbReference type="NCBI Taxonomy" id="2555898"/>
    <lineage>
        <taxon>Bacteria</taxon>
        <taxon>Pseudomonadati</taxon>
        <taxon>Pseudomonadota</taxon>
        <taxon>Alphaproteobacteria</taxon>
        <taxon>Sphingomonadales</taxon>
        <taxon>Sphingomonadaceae</taxon>
        <taxon>Sphingomonas</taxon>
    </lineage>
</organism>
<reference evidence="3 4" key="1">
    <citation type="submission" date="2019-03" db="EMBL/GenBank/DDBJ databases">
        <title>Genome sequence of Sphingomonas sp. 17J27-24.</title>
        <authorList>
            <person name="Kim M."/>
            <person name="Maeng S."/>
            <person name="Sathiyaraj S."/>
        </authorList>
    </citation>
    <scope>NUCLEOTIDE SEQUENCE [LARGE SCALE GENOMIC DNA]</scope>
    <source>
        <strain evidence="3 4">17J27-24</strain>
    </source>
</reference>
<feature type="region of interest" description="Disordered" evidence="2">
    <location>
        <begin position="552"/>
        <end position="575"/>
    </location>
</feature>
<feature type="coiled-coil region" evidence="1">
    <location>
        <begin position="580"/>
        <end position="655"/>
    </location>
</feature>
<evidence type="ECO:0000256" key="2">
    <source>
        <dbReference type="SAM" id="MobiDB-lite"/>
    </source>
</evidence>
<dbReference type="InterPro" id="IPR056909">
    <property type="entry name" value="SU10_portal"/>
</dbReference>
<proteinExistence type="predicted"/>
<dbReference type="Pfam" id="PF23899">
    <property type="entry name" value="SU10_portal"/>
    <property type="match status" value="1"/>
</dbReference>